<sequence>MTRPIDLGHALLQATNSLLQLRFSATANFTEVAVGPNSSPRISFKHWKDLKSLWITEAPGLELRIFVAADPAIETTRPTFAAALEEGLCNSKVWPDLGFDIIHKSRTRMGVSGAPGTHRLEFGLCRRDSLTAPDNTGRLPPILSSSPEAHAPPSVPTACLASIDLYLQYAYCPGIQQPETQIVDTLRYKHRDDTEPPLGSYSMEYTHSIGKFAVATFVLSTKQEAVLPLDQPFNMDGSRHVEPARQKPQIETIEQLSPQFLDLFDFGLQKLILSGVIRNHRITVVGKNKLQNLSVLAPAVLNPEYREAMKQRAVSLSTISRSLMSMLENNNNPDIQSKMSAALQESTSPGESSVSSTPRDNTTPLTTNFEHAIKSSLWSIAQHRLSNVKASKRSGSFFESNCVSGKPSNYSDDDIILPVPAEQEFDSDSEMLGLDSDTNLPPNMNHPRALDELLSEGGSMLSFGDLHDSTQTTGISQTTQTSIESLSQVSEYLPLNLDDLDILLSDEILMEEGVDADEGFECMDFLPDSVVNSVPTREEQDAVHQALTPRKGFKALGLRLFAYQSWAPPEGLSDKRSGATASE</sequence>
<feature type="region of interest" description="Disordered" evidence="1">
    <location>
        <begin position="341"/>
        <end position="366"/>
    </location>
</feature>
<dbReference type="Proteomes" id="UP000190744">
    <property type="component" value="Unassembled WGS sequence"/>
</dbReference>
<evidence type="ECO:0000313" key="2">
    <source>
        <dbReference type="EMBL" id="OOQ82119.1"/>
    </source>
</evidence>
<feature type="compositionally biased region" description="Low complexity" evidence="1">
    <location>
        <begin position="345"/>
        <end position="358"/>
    </location>
</feature>
<reference evidence="3" key="1">
    <citation type="submission" date="2015-09" db="EMBL/GenBank/DDBJ databases">
        <authorList>
            <person name="Fill T.P."/>
            <person name="Baretta J.F."/>
            <person name="de Almeida L.G."/>
            <person name="Rocha M."/>
            <person name="de Souza D.H."/>
            <person name="Malavazi I."/>
            <person name="Cerdeira L.T."/>
            <person name="Hong H."/>
            <person name="Samborskyy M."/>
            <person name="de Vasconcelos A.T."/>
            <person name="Leadlay P."/>
            <person name="Rodrigues-Filho E."/>
        </authorList>
    </citation>
    <scope>NUCLEOTIDE SEQUENCE [LARGE SCALE GENOMIC DNA]</scope>
    <source>
        <strain evidence="3">LaBioMMi 136</strain>
    </source>
</reference>
<comment type="caution">
    <text evidence="2">The sequence shown here is derived from an EMBL/GenBank/DDBJ whole genome shotgun (WGS) entry which is preliminary data.</text>
</comment>
<evidence type="ECO:0000256" key="1">
    <source>
        <dbReference type="SAM" id="MobiDB-lite"/>
    </source>
</evidence>
<accession>A0A1S9R9B9</accession>
<name>A0A1S9R9B9_PENBI</name>
<protein>
    <submittedName>
        <fullName evidence="2">Uncharacterized protein</fullName>
    </submittedName>
</protein>
<gene>
    <name evidence="2" type="ORF">PEBR_41680</name>
</gene>
<evidence type="ECO:0000313" key="3">
    <source>
        <dbReference type="Proteomes" id="UP000190744"/>
    </source>
</evidence>
<dbReference type="AlphaFoldDB" id="A0A1S9R9B9"/>
<proteinExistence type="predicted"/>
<organism evidence="2 3">
    <name type="scientific">Penicillium brasilianum</name>
    <dbReference type="NCBI Taxonomy" id="104259"/>
    <lineage>
        <taxon>Eukaryota</taxon>
        <taxon>Fungi</taxon>
        <taxon>Dikarya</taxon>
        <taxon>Ascomycota</taxon>
        <taxon>Pezizomycotina</taxon>
        <taxon>Eurotiomycetes</taxon>
        <taxon>Eurotiomycetidae</taxon>
        <taxon>Eurotiales</taxon>
        <taxon>Aspergillaceae</taxon>
        <taxon>Penicillium</taxon>
    </lineage>
</organism>
<dbReference type="EMBL" id="LJBN01000227">
    <property type="protein sequence ID" value="OOQ82119.1"/>
    <property type="molecule type" value="Genomic_DNA"/>
</dbReference>